<feature type="region of interest" description="Disordered" evidence="1">
    <location>
        <begin position="77"/>
        <end position="212"/>
    </location>
</feature>
<sequence length="504" mass="54825">MAKGKAKINSTEDLLPLQTRPLRSRKRESPRDESSVADDVQTTVHQKNPNKGNTGGPILYPQQDCLVITESSCLPEWEDHTKDKNTAAAGQEETTAANVDDLQSHGTHTDEDTEEQIPSEDCRRSPNPNHVDQLQVSQPSSRNDEDSAELEKQVGEKELSIQESNKVKESATGLPAKKKRRMGMCGLTEKERSQFLQAQSGQNGTESTRRQICPQTTKLQAFEEEVWLPSSCGNISAVGVMDQSESTPQHPSSHGGEAHGPGSEVLVAVTISDGTGCNGGSPPGPEHELTHNPQSRHAEEEEQKLLQECKEPTAEMFEKQTSMEQNQLAEVQSSSAVTSDTSQKEDKDKEAVGDALPHMNTERGTRGNEKGETSSDGAEDEASSADTQPEGLVKICEASSVPELKAKCDPQGDSAARPPEQTHTKESDDLDYVSDSQLNTIVLVDEKMMEKEPEKEDPDPSGCLKDASELICGLIRELSSLKLVHTLLLSLKLNVMTSLPADSE</sequence>
<evidence type="ECO:0000256" key="1">
    <source>
        <dbReference type="SAM" id="MobiDB-lite"/>
    </source>
</evidence>
<gene>
    <name evidence="2" type="ORF">G4P62_003149</name>
</gene>
<evidence type="ECO:0000313" key="2">
    <source>
        <dbReference type="EMBL" id="KAF7218025.1"/>
    </source>
</evidence>
<name>A0A9D2YCF9_NOTFU</name>
<feature type="compositionally biased region" description="Basic and acidic residues" evidence="1">
    <location>
        <begin position="285"/>
        <end position="318"/>
    </location>
</feature>
<feature type="compositionally biased region" description="Low complexity" evidence="1">
    <location>
        <begin position="86"/>
        <end position="97"/>
    </location>
</feature>
<dbReference type="Proteomes" id="UP000822369">
    <property type="component" value="Chromosome 8"/>
</dbReference>
<feature type="region of interest" description="Disordered" evidence="1">
    <location>
        <begin position="1"/>
        <end position="60"/>
    </location>
</feature>
<dbReference type="EMBL" id="JAAVVJ010000008">
    <property type="protein sequence ID" value="KAF7218025.1"/>
    <property type="molecule type" value="Genomic_DNA"/>
</dbReference>
<feature type="compositionally biased region" description="Polar residues" evidence="1">
    <location>
        <begin position="194"/>
        <end position="206"/>
    </location>
</feature>
<proteinExistence type="predicted"/>
<protein>
    <submittedName>
        <fullName evidence="2">LOC107376092-like protein</fullName>
    </submittedName>
</protein>
<feature type="compositionally biased region" description="Polar residues" evidence="1">
    <location>
        <begin position="40"/>
        <end position="52"/>
    </location>
</feature>
<dbReference type="AlphaFoldDB" id="A0A9D2YCF9"/>
<comment type="caution">
    <text evidence="2">The sequence shown here is derived from an EMBL/GenBank/DDBJ whole genome shotgun (WGS) entry which is preliminary data.</text>
</comment>
<organism evidence="2 3">
    <name type="scientific">Nothobranchius furzeri</name>
    <name type="common">Turquoise killifish</name>
    <dbReference type="NCBI Taxonomy" id="105023"/>
    <lineage>
        <taxon>Eukaryota</taxon>
        <taxon>Metazoa</taxon>
        <taxon>Chordata</taxon>
        <taxon>Craniata</taxon>
        <taxon>Vertebrata</taxon>
        <taxon>Euteleostomi</taxon>
        <taxon>Actinopterygii</taxon>
        <taxon>Neopterygii</taxon>
        <taxon>Teleostei</taxon>
        <taxon>Neoteleostei</taxon>
        <taxon>Acanthomorphata</taxon>
        <taxon>Ovalentaria</taxon>
        <taxon>Atherinomorphae</taxon>
        <taxon>Cyprinodontiformes</taxon>
        <taxon>Nothobranchiidae</taxon>
        <taxon>Nothobranchius</taxon>
    </lineage>
</organism>
<reference evidence="2" key="1">
    <citation type="submission" date="2020-03" db="EMBL/GenBank/DDBJ databases">
        <title>Intra-Species Differences in Population Size shape Life History and Genome Evolution.</title>
        <authorList>
            <person name="Willemsen D."/>
            <person name="Cui R."/>
            <person name="Valenzano D.R."/>
        </authorList>
    </citation>
    <scope>NUCLEOTIDE SEQUENCE</scope>
    <source>
        <strain evidence="2">GRZ</strain>
        <tissue evidence="2">Whole</tissue>
    </source>
</reference>
<accession>A0A9D2YCF9</accession>
<dbReference type="KEGG" id="nfu:107376092"/>
<feature type="compositionally biased region" description="Polar residues" evidence="1">
    <location>
        <begin position="319"/>
        <end position="341"/>
    </location>
</feature>
<dbReference type="OMA" id="HEGNTAT"/>
<evidence type="ECO:0000313" key="3">
    <source>
        <dbReference type="Proteomes" id="UP000822369"/>
    </source>
</evidence>
<feature type="compositionally biased region" description="Basic and acidic residues" evidence="1">
    <location>
        <begin position="342"/>
        <end position="352"/>
    </location>
</feature>
<feature type="compositionally biased region" description="Polar residues" evidence="1">
    <location>
        <begin position="126"/>
        <end position="141"/>
    </location>
</feature>
<feature type="compositionally biased region" description="Polar residues" evidence="1">
    <location>
        <begin position="243"/>
        <end position="252"/>
    </location>
</feature>
<feature type="region of interest" description="Disordered" evidence="1">
    <location>
        <begin position="405"/>
        <end position="432"/>
    </location>
</feature>
<feature type="region of interest" description="Disordered" evidence="1">
    <location>
        <begin position="239"/>
        <end position="391"/>
    </location>
</feature>
<feature type="compositionally biased region" description="Basic and acidic residues" evidence="1">
    <location>
        <begin position="142"/>
        <end position="169"/>
    </location>
</feature>
<feature type="compositionally biased region" description="Basic and acidic residues" evidence="1">
    <location>
        <begin position="360"/>
        <end position="373"/>
    </location>
</feature>